<sequence>MYADSESCAGDVIPIIRARTVGPQCLSLQIVADRQRRVARALHEDIALPAKLALLPDQAAPDGRFEKARSFE</sequence>
<dbReference type="EMBL" id="JAPVOI010000006">
    <property type="protein sequence ID" value="MCZ4094646.1"/>
    <property type="molecule type" value="Genomic_DNA"/>
</dbReference>
<comment type="caution">
    <text evidence="1">The sequence shown here is derived from an EMBL/GenBank/DDBJ whole genome shotgun (WGS) entry which is preliminary data.</text>
</comment>
<organism evidence="1 2">
    <name type="scientific">Sinorhizobium psoraleae</name>
    <dbReference type="NCBI Taxonomy" id="520838"/>
    <lineage>
        <taxon>Bacteria</taxon>
        <taxon>Pseudomonadati</taxon>
        <taxon>Pseudomonadota</taxon>
        <taxon>Alphaproteobacteria</taxon>
        <taxon>Hyphomicrobiales</taxon>
        <taxon>Rhizobiaceae</taxon>
        <taxon>Sinorhizobium/Ensifer group</taxon>
        <taxon>Sinorhizobium</taxon>
    </lineage>
</organism>
<protein>
    <submittedName>
        <fullName evidence="1">Uncharacterized protein</fullName>
    </submittedName>
</protein>
<name>A0ABT4KRP7_9HYPH</name>
<gene>
    <name evidence="1" type="ORF">O3W52_33695</name>
</gene>
<reference evidence="1" key="1">
    <citation type="submission" date="2022-10" db="EMBL/GenBank/DDBJ databases">
        <title>Whole genome sequencing of three plant growth promoting bacteria isolated from Vachellia tortilis subsp. raddiana in Morocco.</title>
        <authorList>
            <person name="Hnini M."/>
            <person name="Zouagui R."/>
            <person name="Zouagui H."/>
            <person name="Chemao Elfihri M.-W."/>
            <person name="Ibrahimi A."/>
            <person name="Sbabou L."/>
            <person name="Aurag J."/>
        </authorList>
    </citation>
    <scope>NUCLEOTIDE SEQUENCE</scope>
    <source>
        <strain evidence="1">LMR678</strain>
    </source>
</reference>
<proteinExistence type="predicted"/>
<dbReference type="Proteomes" id="UP001079430">
    <property type="component" value="Unassembled WGS sequence"/>
</dbReference>
<keyword evidence="2" id="KW-1185">Reference proteome</keyword>
<accession>A0ABT4KRP7</accession>
<evidence type="ECO:0000313" key="1">
    <source>
        <dbReference type="EMBL" id="MCZ4094646.1"/>
    </source>
</evidence>
<evidence type="ECO:0000313" key="2">
    <source>
        <dbReference type="Proteomes" id="UP001079430"/>
    </source>
</evidence>